<comment type="caution">
    <text evidence="2">The sequence shown here is derived from an EMBL/GenBank/DDBJ whole genome shotgun (WGS) entry which is preliminary data.</text>
</comment>
<dbReference type="SUPFAM" id="SSF51182">
    <property type="entry name" value="RmlC-like cupins"/>
    <property type="match status" value="1"/>
</dbReference>
<proteinExistence type="predicted"/>
<evidence type="ECO:0000313" key="2">
    <source>
        <dbReference type="EMBL" id="MBG9390693.1"/>
    </source>
</evidence>
<evidence type="ECO:0000313" key="3">
    <source>
        <dbReference type="Proteomes" id="UP000651050"/>
    </source>
</evidence>
<dbReference type="InterPro" id="IPR025979">
    <property type="entry name" value="ChrR-like_cupin_dom"/>
</dbReference>
<organism evidence="2 3">
    <name type="scientific">Caenimonas aquaedulcis</name>
    <dbReference type="NCBI Taxonomy" id="2793270"/>
    <lineage>
        <taxon>Bacteria</taxon>
        <taxon>Pseudomonadati</taxon>
        <taxon>Pseudomonadota</taxon>
        <taxon>Betaproteobacteria</taxon>
        <taxon>Burkholderiales</taxon>
        <taxon>Comamonadaceae</taxon>
        <taxon>Caenimonas</taxon>
    </lineage>
</organism>
<protein>
    <submittedName>
        <fullName evidence="2">Cupin domain-containing protein</fullName>
    </submittedName>
</protein>
<dbReference type="Gene3D" id="2.60.120.10">
    <property type="entry name" value="Jelly Rolls"/>
    <property type="match status" value="1"/>
</dbReference>
<dbReference type="InterPro" id="IPR014710">
    <property type="entry name" value="RmlC-like_jellyroll"/>
</dbReference>
<dbReference type="Pfam" id="PF12973">
    <property type="entry name" value="Cupin_7"/>
    <property type="match status" value="1"/>
</dbReference>
<dbReference type="EMBL" id="JADWYS010000002">
    <property type="protein sequence ID" value="MBG9390693.1"/>
    <property type="molecule type" value="Genomic_DNA"/>
</dbReference>
<keyword evidence="3" id="KW-1185">Reference proteome</keyword>
<dbReference type="Proteomes" id="UP000651050">
    <property type="component" value="Unassembled WGS sequence"/>
</dbReference>
<sequence length="152" mass="16748">MNRNLIPEIDVDLLEELDARLVPVQAGDELLLARAKATIMRTIAQDRAPLYRTVRASDREGWQKVCPGLERKVLWDSQGARSVMLRVAPGTTVPAHVHGMDEECVVLQGTIRIGELELHAGDYHVGRRGTSHELAATDTGAVVYLRGAMDEV</sequence>
<dbReference type="AlphaFoldDB" id="A0A931MJE0"/>
<evidence type="ECO:0000259" key="1">
    <source>
        <dbReference type="Pfam" id="PF12973"/>
    </source>
</evidence>
<accession>A0A931MJE0</accession>
<dbReference type="InterPro" id="IPR011051">
    <property type="entry name" value="RmlC_Cupin_sf"/>
</dbReference>
<gene>
    <name evidence="2" type="ORF">I5803_21860</name>
</gene>
<feature type="domain" description="ChrR-like cupin" evidence="1">
    <location>
        <begin position="56"/>
        <end position="144"/>
    </location>
</feature>
<dbReference type="RefSeq" id="WP_196988670.1">
    <property type="nucleotide sequence ID" value="NZ_JADWYS010000002.1"/>
</dbReference>
<name>A0A931MJE0_9BURK</name>
<reference evidence="2" key="1">
    <citation type="submission" date="2020-11" db="EMBL/GenBank/DDBJ databases">
        <title>Bacterial whole genome sequence for Caenimonas sp. DR4.4.</title>
        <authorList>
            <person name="Le V."/>
            <person name="Ko S.-R."/>
            <person name="Ahn C.-Y."/>
            <person name="Oh H.-M."/>
        </authorList>
    </citation>
    <scope>NUCLEOTIDE SEQUENCE</scope>
    <source>
        <strain evidence="2">DR4.4</strain>
    </source>
</reference>